<sequence length="336" mass="39282">MRWNDNNLDKPKVFDSKDLSEDTQKIMLDKIQERLKEEEDYTEEFKAYEEYKISEKKKRKKILIIVTVIILVLISAVSFFTVRKMSRITNMEYEAQEYIKKEEYDKAAEIYKKLYEETEDAEYIQNYRFVSKNVENKELFKEAENNMKLKDYEGVIEILLTISTNDDKVADKINSQISIASKAWLDEIKGYYDSGNLDKCVSEINKFVNLLPDNISGIDFRNQVVKNDKSDLEKSKKGFIEDKKEIEKLSTKASKKMLEKSRAIVGTQQYITVENANVREKPNRDANVSGLVHKGEKIYIEDTYVEASNNIWCKVIYSENKTQKTGWISFNIISGN</sequence>
<protein>
    <submittedName>
        <fullName evidence="3">SH3 domain-containing protein</fullName>
    </submittedName>
</protein>
<dbReference type="Proteomes" id="UP000199512">
    <property type="component" value="Unassembled WGS sequence"/>
</dbReference>
<dbReference type="AlphaFoldDB" id="A0A1H8G5N9"/>
<evidence type="ECO:0000313" key="4">
    <source>
        <dbReference type="Proteomes" id="UP000199512"/>
    </source>
</evidence>
<proteinExistence type="predicted"/>
<keyword evidence="4" id="KW-1185">Reference proteome</keyword>
<keyword evidence="1" id="KW-0472">Membrane</keyword>
<evidence type="ECO:0000256" key="1">
    <source>
        <dbReference type="SAM" id="Phobius"/>
    </source>
</evidence>
<dbReference type="Gene3D" id="1.25.40.10">
    <property type="entry name" value="Tetratricopeptide repeat domain"/>
    <property type="match status" value="1"/>
</dbReference>
<dbReference type="InterPro" id="IPR011990">
    <property type="entry name" value="TPR-like_helical_dom_sf"/>
</dbReference>
<dbReference type="SUPFAM" id="SSF48452">
    <property type="entry name" value="TPR-like"/>
    <property type="match status" value="1"/>
</dbReference>
<reference evidence="3 4" key="1">
    <citation type="submission" date="2016-10" db="EMBL/GenBank/DDBJ databases">
        <authorList>
            <person name="de Groot N.N."/>
        </authorList>
    </citation>
    <scope>NUCLEOTIDE SEQUENCE [LARGE SCALE GENOMIC DNA]</scope>
    <source>
        <strain evidence="3 4">Calf135</strain>
    </source>
</reference>
<feature type="domain" description="SH3b" evidence="2">
    <location>
        <begin position="266"/>
        <end position="336"/>
    </location>
</feature>
<organism evidence="3 4">
    <name type="scientific">Peptostreptococcus russellii</name>
    <dbReference type="NCBI Taxonomy" id="215200"/>
    <lineage>
        <taxon>Bacteria</taxon>
        <taxon>Bacillati</taxon>
        <taxon>Bacillota</taxon>
        <taxon>Clostridia</taxon>
        <taxon>Peptostreptococcales</taxon>
        <taxon>Peptostreptococcaceae</taxon>
        <taxon>Peptostreptococcus</taxon>
    </lineage>
</organism>
<dbReference type="STRING" id="215200.SAMN05216454_10366"/>
<dbReference type="RefSeq" id="WP_091974485.1">
    <property type="nucleotide sequence ID" value="NZ_FODF01000003.1"/>
</dbReference>
<dbReference type="Gene3D" id="2.30.30.40">
    <property type="entry name" value="SH3 Domains"/>
    <property type="match status" value="1"/>
</dbReference>
<keyword evidence="1" id="KW-0812">Transmembrane</keyword>
<evidence type="ECO:0000313" key="3">
    <source>
        <dbReference type="EMBL" id="SEN39065.1"/>
    </source>
</evidence>
<dbReference type="SMART" id="SM00287">
    <property type="entry name" value="SH3b"/>
    <property type="match status" value="1"/>
</dbReference>
<dbReference type="EMBL" id="FODF01000003">
    <property type="protein sequence ID" value="SEN39065.1"/>
    <property type="molecule type" value="Genomic_DNA"/>
</dbReference>
<dbReference type="PROSITE" id="PS51781">
    <property type="entry name" value="SH3B"/>
    <property type="match status" value="1"/>
</dbReference>
<dbReference type="OrthoDB" id="1749365at2"/>
<gene>
    <name evidence="3" type="ORF">SAMN05216454_10366</name>
</gene>
<keyword evidence="1" id="KW-1133">Transmembrane helix</keyword>
<name>A0A1H8G5N9_9FIRM</name>
<evidence type="ECO:0000259" key="2">
    <source>
        <dbReference type="PROSITE" id="PS51781"/>
    </source>
</evidence>
<accession>A0A1H8G5N9</accession>
<dbReference type="InterPro" id="IPR003646">
    <property type="entry name" value="SH3-like_bac-type"/>
</dbReference>
<feature type="transmembrane region" description="Helical" evidence="1">
    <location>
        <begin position="62"/>
        <end position="82"/>
    </location>
</feature>